<gene>
    <name evidence="1" type="ORF">DQM28_10060</name>
</gene>
<reference evidence="1 2" key="1">
    <citation type="submission" date="2018-09" db="EMBL/GenBank/DDBJ databases">
        <title>Complete Genome sequences of three Leptospira mayottensis isolates obtained from Tenrecid mammals endemic to the Malagasy region.</title>
        <authorList>
            <person name="Cordonin C."/>
            <person name="Toty C."/>
        </authorList>
    </citation>
    <scope>NUCLEOTIDE SEQUENCE [LARGE SCALE GENOMIC DNA]</scope>
    <source>
        <strain evidence="1 2">MDI222</strain>
    </source>
</reference>
<name>A0ABN5NW78_9LEPT</name>
<proteinExistence type="predicted"/>
<sequence>MNSSRKKIWTRLKDVPGYFEFNSQSEAQGAGGERQGYDAVARILFDEIESISDQLDQNCRIYRGSIPQETQITDDIVNSAWTIETFLPANRTGTFSVVVIGLKLPEEGNQVILK</sequence>
<dbReference type="EMBL" id="CP030144">
    <property type="protein sequence ID" value="AXR66119.1"/>
    <property type="molecule type" value="Genomic_DNA"/>
</dbReference>
<evidence type="ECO:0008006" key="3">
    <source>
        <dbReference type="Google" id="ProtNLM"/>
    </source>
</evidence>
<accession>A0ABN5NW78</accession>
<dbReference type="Proteomes" id="UP000258889">
    <property type="component" value="Chromosome i"/>
</dbReference>
<protein>
    <recommendedName>
        <fullName evidence="3">Phage baseplate protein</fullName>
    </recommendedName>
</protein>
<evidence type="ECO:0000313" key="2">
    <source>
        <dbReference type="Proteomes" id="UP000258889"/>
    </source>
</evidence>
<evidence type="ECO:0000313" key="1">
    <source>
        <dbReference type="EMBL" id="AXR66119.1"/>
    </source>
</evidence>
<organism evidence="1 2">
    <name type="scientific">Leptospira mayottensis</name>
    <dbReference type="NCBI Taxonomy" id="1137606"/>
    <lineage>
        <taxon>Bacteria</taxon>
        <taxon>Pseudomonadati</taxon>
        <taxon>Spirochaetota</taxon>
        <taxon>Spirochaetia</taxon>
        <taxon>Leptospirales</taxon>
        <taxon>Leptospiraceae</taxon>
        <taxon>Leptospira</taxon>
    </lineage>
</organism>
<keyword evidence="2" id="KW-1185">Reference proteome</keyword>